<evidence type="ECO:0000313" key="11">
    <source>
        <dbReference type="EMBL" id="MRG97593.1"/>
    </source>
</evidence>
<evidence type="ECO:0000256" key="5">
    <source>
        <dbReference type="ARBA" id="ARBA00022777"/>
    </source>
</evidence>
<dbReference type="InterPro" id="IPR017441">
    <property type="entry name" value="Protein_kinase_ATP_BS"/>
</dbReference>
<dbReference type="AlphaFoldDB" id="A0A6N7Q020"/>
<dbReference type="RefSeq" id="WP_153824376.1">
    <property type="nucleotide sequence ID" value="NZ_WJIE01000019.1"/>
</dbReference>
<dbReference type="GO" id="GO:0004674">
    <property type="term" value="F:protein serine/threonine kinase activity"/>
    <property type="evidence" value="ECO:0007669"/>
    <property type="project" value="UniProtKB-KW"/>
</dbReference>
<feature type="domain" description="Protein kinase" evidence="10">
    <location>
        <begin position="43"/>
        <end position="314"/>
    </location>
</feature>
<dbReference type="EMBL" id="WJIE01000019">
    <property type="protein sequence ID" value="MRG97593.1"/>
    <property type="molecule type" value="Genomic_DNA"/>
</dbReference>
<dbReference type="PANTHER" id="PTHR43289">
    <property type="entry name" value="MITOGEN-ACTIVATED PROTEIN KINASE KINASE KINASE 20-RELATED"/>
    <property type="match status" value="1"/>
</dbReference>
<evidence type="ECO:0000313" key="12">
    <source>
        <dbReference type="Proteomes" id="UP000440224"/>
    </source>
</evidence>
<evidence type="ECO:0000256" key="9">
    <source>
        <dbReference type="SAM" id="Phobius"/>
    </source>
</evidence>
<dbReference type="PROSITE" id="PS00108">
    <property type="entry name" value="PROTEIN_KINASE_ST"/>
    <property type="match status" value="1"/>
</dbReference>
<keyword evidence="9" id="KW-1133">Transmembrane helix</keyword>
<dbReference type="FunFam" id="1.10.510.10:FF:000021">
    <property type="entry name" value="Serine/threonine protein kinase"/>
    <property type="match status" value="1"/>
</dbReference>
<proteinExistence type="predicted"/>
<protein>
    <recommendedName>
        <fullName evidence="1">non-specific serine/threonine protein kinase</fullName>
        <ecNumber evidence="1">2.7.11.1</ecNumber>
    </recommendedName>
</protein>
<dbReference type="GO" id="GO:0005524">
    <property type="term" value="F:ATP binding"/>
    <property type="evidence" value="ECO:0007669"/>
    <property type="project" value="UniProtKB-UniRule"/>
</dbReference>
<evidence type="ECO:0000256" key="8">
    <source>
        <dbReference type="SAM" id="MobiDB-lite"/>
    </source>
</evidence>
<evidence type="ECO:0000256" key="3">
    <source>
        <dbReference type="ARBA" id="ARBA00022679"/>
    </source>
</evidence>
<feature type="region of interest" description="Disordered" evidence="8">
    <location>
        <begin position="429"/>
        <end position="459"/>
    </location>
</feature>
<keyword evidence="6 7" id="KW-0067">ATP-binding</keyword>
<keyword evidence="4 7" id="KW-0547">Nucleotide-binding</keyword>
<dbReference type="Proteomes" id="UP000440224">
    <property type="component" value="Unassembled WGS sequence"/>
</dbReference>
<dbReference type="InterPro" id="IPR000719">
    <property type="entry name" value="Prot_kinase_dom"/>
</dbReference>
<evidence type="ECO:0000256" key="1">
    <source>
        <dbReference type="ARBA" id="ARBA00012513"/>
    </source>
</evidence>
<dbReference type="Gene3D" id="3.30.200.20">
    <property type="entry name" value="Phosphorylase Kinase, domain 1"/>
    <property type="match status" value="1"/>
</dbReference>
<keyword evidence="9" id="KW-0812">Transmembrane</keyword>
<feature type="binding site" evidence="7">
    <location>
        <position position="74"/>
    </location>
    <ligand>
        <name>ATP</name>
        <dbReference type="ChEBI" id="CHEBI:30616"/>
    </ligand>
</feature>
<dbReference type="CDD" id="cd14014">
    <property type="entry name" value="STKc_PknB_like"/>
    <property type="match status" value="1"/>
</dbReference>
<accession>A0A6N7Q020</accession>
<dbReference type="SMART" id="SM00220">
    <property type="entry name" value="S_TKc"/>
    <property type="match status" value="1"/>
</dbReference>
<dbReference type="Pfam" id="PF13240">
    <property type="entry name" value="Zn_Ribbon_1"/>
    <property type="match status" value="1"/>
</dbReference>
<keyword evidence="3" id="KW-0808">Transferase</keyword>
<comment type="caution">
    <text evidence="11">The sequence shown here is derived from an EMBL/GenBank/DDBJ whole genome shotgun (WGS) entry which is preliminary data.</text>
</comment>
<evidence type="ECO:0000256" key="2">
    <source>
        <dbReference type="ARBA" id="ARBA00022527"/>
    </source>
</evidence>
<dbReference type="EC" id="2.7.11.1" evidence="1"/>
<dbReference type="OrthoDB" id="5483102at2"/>
<name>A0A6N7Q020_9BACT</name>
<dbReference type="PROSITE" id="PS50011">
    <property type="entry name" value="PROTEIN_KINASE_DOM"/>
    <property type="match status" value="1"/>
</dbReference>
<sequence length="643" mass="66184">MECPACQHANIDGARFCAKCGAPLPSAPSEEDPLIGSIVGGRYRITGVLGEGGMGRVYTAEQQMGTTVRKAAVKTLLAQYAKDPQVLARFNRECGTVAELKHPNTIQVWDFGQTNTGELYIAMELLEGKTVEDDLAQKGPMPAERVDKIIGQAAGSLQEAHSKGIVHRDLKPANLFLTKIDGDDFVKVLDFGIAKRGERPDSKEQKLTQQGTVLGTPPYMSPEQFRGQELDARSDVYSLAIVAYEMLTGRLPFEADTPWAWATQHLTAQPSPFEVTALGAQVPPKMKTAILRALEKDKNKRQSSVREFYEELSIGAGRASLVAGATGQQQVAGMPGMPSGQYGMPSGQMQGMPSGQYGMPSGQYGMPSGQMQGMPSGPMPARPGGTQIGEPLFAQGAPSAPGGRTMVDTGPSAAAVTPGPMPAMQMPPQHGHAPMPMGGPAYPAPPPPPPIGARQQQKSSPMPIIAGIGVLVVLGIVIAIVATRGKSSDGDGEVLLMPSAAPTTVVVASDPTPNPADSAGVAGTASSAGGSAQSGQTTGSNTGSTTGTPTTTAGGGSTAPKVDPAADKACDAAIAYAYGGNTSLAISQYRSCTGPKRSKALSAIDASAAREVRAKGCAAKPIADQAAAIGASSGKNALPTKCK</sequence>
<keyword evidence="5 11" id="KW-0418">Kinase</keyword>
<keyword evidence="9" id="KW-0472">Membrane</keyword>
<dbReference type="PANTHER" id="PTHR43289:SF6">
    <property type="entry name" value="SERINE_THREONINE-PROTEIN KINASE NEKL-3"/>
    <property type="match status" value="1"/>
</dbReference>
<dbReference type="InterPro" id="IPR011009">
    <property type="entry name" value="Kinase-like_dom_sf"/>
</dbReference>
<feature type="compositionally biased region" description="Pro residues" evidence="8">
    <location>
        <begin position="442"/>
        <end position="451"/>
    </location>
</feature>
<dbReference type="SUPFAM" id="SSF56112">
    <property type="entry name" value="Protein kinase-like (PK-like)"/>
    <property type="match status" value="1"/>
</dbReference>
<evidence type="ECO:0000256" key="7">
    <source>
        <dbReference type="PROSITE-ProRule" id="PRU10141"/>
    </source>
</evidence>
<reference evidence="11 12" key="1">
    <citation type="submission" date="2019-10" db="EMBL/GenBank/DDBJ databases">
        <title>A soil myxobacterium in the family Polyangiaceae.</title>
        <authorList>
            <person name="Li Y."/>
            <person name="Wang J."/>
        </authorList>
    </citation>
    <scope>NUCLEOTIDE SEQUENCE [LARGE SCALE GENOMIC DNA]</scope>
    <source>
        <strain evidence="11 12">DSM 14734</strain>
    </source>
</reference>
<feature type="transmembrane region" description="Helical" evidence="9">
    <location>
        <begin position="464"/>
        <end position="482"/>
    </location>
</feature>
<keyword evidence="2" id="KW-0723">Serine/threonine-protein kinase</keyword>
<dbReference type="InterPro" id="IPR026870">
    <property type="entry name" value="Zinc_ribbon_dom"/>
</dbReference>
<evidence type="ECO:0000256" key="6">
    <source>
        <dbReference type="ARBA" id="ARBA00022840"/>
    </source>
</evidence>
<gene>
    <name evidence="11" type="ORF">GF068_37560</name>
</gene>
<dbReference type="InterPro" id="IPR008271">
    <property type="entry name" value="Ser/Thr_kinase_AS"/>
</dbReference>
<evidence type="ECO:0000259" key="10">
    <source>
        <dbReference type="PROSITE" id="PS50011"/>
    </source>
</evidence>
<feature type="compositionally biased region" description="Low complexity" evidence="8">
    <location>
        <begin position="429"/>
        <end position="441"/>
    </location>
</feature>
<feature type="region of interest" description="Disordered" evidence="8">
    <location>
        <begin position="506"/>
        <end position="562"/>
    </location>
</feature>
<dbReference type="Pfam" id="PF00069">
    <property type="entry name" value="Pkinase"/>
    <property type="match status" value="1"/>
</dbReference>
<keyword evidence="12" id="KW-1185">Reference proteome</keyword>
<dbReference type="PROSITE" id="PS00107">
    <property type="entry name" value="PROTEIN_KINASE_ATP"/>
    <property type="match status" value="1"/>
</dbReference>
<dbReference type="Gene3D" id="1.10.510.10">
    <property type="entry name" value="Transferase(Phosphotransferase) domain 1"/>
    <property type="match status" value="1"/>
</dbReference>
<organism evidence="11 12">
    <name type="scientific">Polyangium spumosum</name>
    <dbReference type="NCBI Taxonomy" id="889282"/>
    <lineage>
        <taxon>Bacteria</taxon>
        <taxon>Pseudomonadati</taxon>
        <taxon>Myxococcota</taxon>
        <taxon>Polyangia</taxon>
        <taxon>Polyangiales</taxon>
        <taxon>Polyangiaceae</taxon>
        <taxon>Polyangium</taxon>
    </lineage>
</organism>
<feature type="region of interest" description="Disordered" evidence="8">
    <location>
        <begin position="199"/>
        <end position="220"/>
    </location>
</feature>
<feature type="compositionally biased region" description="Low complexity" evidence="8">
    <location>
        <begin position="516"/>
        <end position="562"/>
    </location>
</feature>
<evidence type="ECO:0000256" key="4">
    <source>
        <dbReference type="ARBA" id="ARBA00022741"/>
    </source>
</evidence>